<dbReference type="GeneID" id="113423232"/>
<dbReference type="GO" id="GO:0032436">
    <property type="term" value="P:positive regulation of proteasomal ubiquitin-dependent protein catabolic process"/>
    <property type="evidence" value="ECO:0007669"/>
    <property type="project" value="TreeGrafter"/>
</dbReference>
<keyword evidence="2" id="KW-1185">Reference proteome</keyword>
<accession>A0A6J1VK24</accession>
<name>A0A6J1VK24_9SAUR</name>
<reference evidence="3" key="1">
    <citation type="submission" date="2025-08" db="UniProtKB">
        <authorList>
            <consortium name="RefSeq"/>
        </authorList>
    </citation>
    <scope>IDENTIFICATION</scope>
</reference>
<organism evidence="2 3">
    <name type="scientific">Notechis scutatus</name>
    <name type="common">mainland tiger snake</name>
    <dbReference type="NCBI Taxonomy" id="8663"/>
    <lineage>
        <taxon>Eukaryota</taxon>
        <taxon>Metazoa</taxon>
        <taxon>Chordata</taxon>
        <taxon>Craniata</taxon>
        <taxon>Vertebrata</taxon>
        <taxon>Euteleostomi</taxon>
        <taxon>Lepidosauria</taxon>
        <taxon>Squamata</taxon>
        <taxon>Bifurcata</taxon>
        <taxon>Unidentata</taxon>
        <taxon>Episquamata</taxon>
        <taxon>Toxicofera</taxon>
        <taxon>Serpentes</taxon>
        <taxon>Colubroidea</taxon>
        <taxon>Elapidae</taxon>
        <taxon>Hydrophiinae</taxon>
        <taxon>Notechis</taxon>
    </lineage>
</organism>
<dbReference type="Gene3D" id="1.20.1280.50">
    <property type="match status" value="1"/>
</dbReference>
<dbReference type="SUPFAM" id="SSF81383">
    <property type="entry name" value="F-box domain"/>
    <property type="match status" value="1"/>
</dbReference>
<dbReference type="InterPro" id="IPR036047">
    <property type="entry name" value="F-box-like_dom_sf"/>
</dbReference>
<dbReference type="PANTHER" id="PTHR14939">
    <property type="entry name" value="F-BOX ONLY PROTEIN 22"/>
    <property type="match status" value="1"/>
</dbReference>
<evidence type="ECO:0000313" key="2">
    <source>
        <dbReference type="Proteomes" id="UP000504612"/>
    </source>
</evidence>
<gene>
    <name evidence="3" type="primary">FBXO22</name>
</gene>
<dbReference type="Proteomes" id="UP000504612">
    <property type="component" value="Unplaced"/>
</dbReference>
<evidence type="ECO:0000259" key="1">
    <source>
        <dbReference type="SMART" id="SM01204"/>
    </source>
</evidence>
<evidence type="ECO:0000313" key="3">
    <source>
        <dbReference type="RefSeq" id="XP_026540324.1"/>
    </source>
</evidence>
<dbReference type="KEGG" id="nss:113423232"/>
<dbReference type="GO" id="GO:0048742">
    <property type="term" value="P:regulation of skeletal muscle fiber development"/>
    <property type="evidence" value="ECO:0007669"/>
    <property type="project" value="TreeGrafter"/>
</dbReference>
<dbReference type="CDD" id="cd22097">
    <property type="entry name" value="F-box_FBXO22"/>
    <property type="match status" value="1"/>
</dbReference>
<feature type="domain" description="FIST C-domain" evidence="1">
    <location>
        <begin position="112"/>
        <end position="353"/>
    </location>
</feature>
<dbReference type="InterPro" id="IPR019494">
    <property type="entry name" value="FIST_C"/>
</dbReference>
<dbReference type="Pfam" id="PF10442">
    <property type="entry name" value="FIST_C"/>
    <property type="match status" value="1"/>
</dbReference>
<dbReference type="RefSeq" id="XP_026540324.1">
    <property type="nucleotide sequence ID" value="XM_026684539.1"/>
</dbReference>
<dbReference type="InterPro" id="IPR001810">
    <property type="entry name" value="F-box_dom"/>
</dbReference>
<dbReference type="AlphaFoldDB" id="A0A6J1VK24"/>
<dbReference type="CTD" id="26263"/>
<dbReference type="SMART" id="SM01204">
    <property type="entry name" value="FIST_C"/>
    <property type="match status" value="1"/>
</dbReference>
<dbReference type="PANTHER" id="PTHR14939:SF5">
    <property type="entry name" value="F-BOX ONLY PROTEIN 22"/>
    <property type="match status" value="1"/>
</dbReference>
<sequence>MEPDPKSGYVLSSLAEVVERILGFLPTKALLRAACVCQLWRECSRRILRTQQGITWVSALEPDPSNSHVLVHVLAEDIEKVQVLPQTVLYMISDAETFSENREISGNSLKKARRRYSKEIASALEKLLPTRCQVLGLATPGVVVTPKGSGSHRPLEVEEGEAGFALLFPKIDGVKIQTFHFFKDPKSQGIDEGQFAEAGLKNNPDLRAVLLFGYNSWKTGSPRFFRQIVNRLNEKSIILAGGYVDSITSLTCHTQPAESCGVVSLAFSGAQIQCASVLLDQDVTDEKLAEAAMRRLKAANIPERHSLAFMFACVGRGRQHYQNKVNLEADTFRKFFPAVPLFGFFGHGEIGCDRIVTGNFVLRECREAKDNLLHSYTTVVMLLHFGSAKGNQA</sequence>
<proteinExistence type="predicted"/>
<protein>
    <submittedName>
        <fullName evidence="3">F-box only protein 22</fullName>
    </submittedName>
</protein>
<dbReference type="GO" id="GO:0000209">
    <property type="term" value="P:protein polyubiquitination"/>
    <property type="evidence" value="ECO:0007669"/>
    <property type="project" value="TreeGrafter"/>
</dbReference>
<dbReference type="Pfam" id="PF12937">
    <property type="entry name" value="F-box-like"/>
    <property type="match status" value="1"/>
</dbReference>